<evidence type="ECO:0000313" key="2">
    <source>
        <dbReference type="Proteomes" id="UP001497535"/>
    </source>
</evidence>
<dbReference type="Proteomes" id="UP001497535">
    <property type="component" value="Unassembled WGS sequence"/>
</dbReference>
<organism evidence="1 2">
    <name type="scientific">Meloidogyne enterolobii</name>
    <name type="common">Root-knot nematode worm</name>
    <name type="synonym">Meloidogyne mayaguensis</name>
    <dbReference type="NCBI Taxonomy" id="390850"/>
    <lineage>
        <taxon>Eukaryota</taxon>
        <taxon>Metazoa</taxon>
        <taxon>Ecdysozoa</taxon>
        <taxon>Nematoda</taxon>
        <taxon>Chromadorea</taxon>
        <taxon>Rhabditida</taxon>
        <taxon>Tylenchina</taxon>
        <taxon>Tylenchomorpha</taxon>
        <taxon>Tylenchoidea</taxon>
        <taxon>Meloidogynidae</taxon>
        <taxon>Meloidogyninae</taxon>
        <taxon>Meloidogyne</taxon>
    </lineage>
</organism>
<dbReference type="EMBL" id="CAVMJV010000101">
    <property type="protein sequence ID" value="CAK5096919.1"/>
    <property type="molecule type" value="Genomic_DNA"/>
</dbReference>
<protein>
    <submittedName>
        <fullName evidence="1">Uncharacterized protein</fullName>
    </submittedName>
</protein>
<sequence>MFSRRVDKIEKNLDSKELEDLFLRIKSVIYEKFETDRVAQFLFVIAKLLKEKEALYKNYVNEGETEKIIEEVDSEIENFTLNDSIEPYVKMRKFLAEENMEFLKPKLNDQNIINKFKKKDGSTFCLFMLLLDYQTDLYKILDKNGLFKMESNDIYTFIYSCVINLSL</sequence>
<gene>
    <name evidence="1" type="ORF">MENTE1834_LOCUS41269</name>
</gene>
<evidence type="ECO:0000313" key="1">
    <source>
        <dbReference type="EMBL" id="CAK5096919.1"/>
    </source>
</evidence>
<keyword evidence="2" id="KW-1185">Reference proteome</keyword>
<reference evidence="1" key="1">
    <citation type="submission" date="2023-11" db="EMBL/GenBank/DDBJ databases">
        <authorList>
            <person name="Poullet M."/>
        </authorList>
    </citation>
    <scope>NUCLEOTIDE SEQUENCE</scope>
    <source>
        <strain evidence="1">E1834</strain>
    </source>
</reference>
<name>A0ACB1ANQ1_MELEN</name>
<comment type="caution">
    <text evidence="1">The sequence shown here is derived from an EMBL/GenBank/DDBJ whole genome shotgun (WGS) entry which is preliminary data.</text>
</comment>
<accession>A0ACB1ANQ1</accession>
<proteinExistence type="predicted"/>